<accession>K1PVK9</accession>
<proteinExistence type="predicted"/>
<feature type="compositionally biased region" description="Low complexity" evidence="1">
    <location>
        <begin position="1"/>
        <end position="11"/>
    </location>
</feature>
<gene>
    <name evidence="2" type="ORF">CGI_10007891</name>
</gene>
<dbReference type="InParanoid" id="K1PVK9"/>
<feature type="region of interest" description="Disordered" evidence="1">
    <location>
        <begin position="1"/>
        <end position="51"/>
    </location>
</feature>
<sequence>MSVASATAAASTRHRRDSRASNPGKVRESITPKMSHVEGLEEFQRSNCRNKPDVNDLVEWRRMEPRDLPSLN</sequence>
<name>K1PVK9_MAGGI</name>
<organism evidence="2">
    <name type="scientific">Magallana gigas</name>
    <name type="common">Pacific oyster</name>
    <name type="synonym">Crassostrea gigas</name>
    <dbReference type="NCBI Taxonomy" id="29159"/>
    <lineage>
        <taxon>Eukaryota</taxon>
        <taxon>Metazoa</taxon>
        <taxon>Spiralia</taxon>
        <taxon>Lophotrochozoa</taxon>
        <taxon>Mollusca</taxon>
        <taxon>Bivalvia</taxon>
        <taxon>Autobranchia</taxon>
        <taxon>Pteriomorphia</taxon>
        <taxon>Ostreida</taxon>
        <taxon>Ostreoidea</taxon>
        <taxon>Ostreidae</taxon>
        <taxon>Magallana</taxon>
    </lineage>
</organism>
<protein>
    <submittedName>
        <fullName evidence="2">Uncharacterized protein</fullName>
    </submittedName>
</protein>
<dbReference type="HOGENOM" id="CLU_2724671_0_0_1"/>
<feature type="compositionally biased region" description="Basic and acidic residues" evidence="1">
    <location>
        <begin position="25"/>
        <end position="51"/>
    </location>
</feature>
<dbReference type="AlphaFoldDB" id="K1PVK9"/>
<evidence type="ECO:0000256" key="1">
    <source>
        <dbReference type="SAM" id="MobiDB-lite"/>
    </source>
</evidence>
<dbReference type="EMBL" id="JH816291">
    <property type="protein sequence ID" value="EKC25778.1"/>
    <property type="molecule type" value="Genomic_DNA"/>
</dbReference>
<evidence type="ECO:0000313" key="2">
    <source>
        <dbReference type="EMBL" id="EKC25778.1"/>
    </source>
</evidence>
<reference evidence="2" key="1">
    <citation type="journal article" date="2012" name="Nature">
        <title>The oyster genome reveals stress adaptation and complexity of shell formation.</title>
        <authorList>
            <person name="Zhang G."/>
            <person name="Fang X."/>
            <person name="Guo X."/>
            <person name="Li L."/>
            <person name="Luo R."/>
            <person name="Xu F."/>
            <person name="Yang P."/>
            <person name="Zhang L."/>
            <person name="Wang X."/>
            <person name="Qi H."/>
            <person name="Xiong Z."/>
            <person name="Que H."/>
            <person name="Xie Y."/>
            <person name="Holland P.W."/>
            <person name="Paps J."/>
            <person name="Zhu Y."/>
            <person name="Wu F."/>
            <person name="Chen Y."/>
            <person name="Wang J."/>
            <person name="Peng C."/>
            <person name="Meng J."/>
            <person name="Yang L."/>
            <person name="Liu J."/>
            <person name="Wen B."/>
            <person name="Zhang N."/>
            <person name="Huang Z."/>
            <person name="Zhu Q."/>
            <person name="Feng Y."/>
            <person name="Mount A."/>
            <person name="Hedgecock D."/>
            <person name="Xu Z."/>
            <person name="Liu Y."/>
            <person name="Domazet-Loso T."/>
            <person name="Du Y."/>
            <person name="Sun X."/>
            <person name="Zhang S."/>
            <person name="Liu B."/>
            <person name="Cheng P."/>
            <person name="Jiang X."/>
            <person name="Li J."/>
            <person name="Fan D."/>
            <person name="Wang W."/>
            <person name="Fu W."/>
            <person name="Wang T."/>
            <person name="Wang B."/>
            <person name="Zhang J."/>
            <person name="Peng Z."/>
            <person name="Li Y."/>
            <person name="Li N."/>
            <person name="Wang J."/>
            <person name="Chen M."/>
            <person name="He Y."/>
            <person name="Tan F."/>
            <person name="Song X."/>
            <person name="Zheng Q."/>
            <person name="Huang R."/>
            <person name="Yang H."/>
            <person name="Du X."/>
            <person name="Chen L."/>
            <person name="Yang M."/>
            <person name="Gaffney P.M."/>
            <person name="Wang S."/>
            <person name="Luo L."/>
            <person name="She Z."/>
            <person name="Ming Y."/>
            <person name="Huang W."/>
            <person name="Zhang S."/>
            <person name="Huang B."/>
            <person name="Zhang Y."/>
            <person name="Qu T."/>
            <person name="Ni P."/>
            <person name="Miao G."/>
            <person name="Wang J."/>
            <person name="Wang Q."/>
            <person name="Steinberg C.E."/>
            <person name="Wang H."/>
            <person name="Li N."/>
            <person name="Qian L."/>
            <person name="Zhang G."/>
            <person name="Li Y."/>
            <person name="Yang H."/>
            <person name="Liu X."/>
            <person name="Wang J."/>
            <person name="Yin Y."/>
            <person name="Wang J."/>
        </authorList>
    </citation>
    <scope>NUCLEOTIDE SEQUENCE [LARGE SCALE GENOMIC DNA]</scope>
    <source>
        <strain evidence="2">05x7-T-G4-1.051#20</strain>
    </source>
</reference>